<dbReference type="AlphaFoldDB" id="A0A3E0MF18"/>
<protein>
    <submittedName>
        <fullName evidence="1">Uncharacterized protein</fullName>
    </submittedName>
</protein>
<proteinExistence type="predicted"/>
<organism evidence="1 2">
    <name type="scientific">Microcystis wesenbergii TW10</name>
    <dbReference type="NCBI Taxonomy" id="2060474"/>
    <lineage>
        <taxon>Bacteria</taxon>
        <taxon>Bacillati</taxon>
        <taxon>Cyanobacteriota</taxon>
        <taxon>Cyanophyceae</taxon>
        <taxon>Oscillatoriophycideae</taxon>
        <taxon>Chroococcales</taxon>
        <taxon>Microcystaceae</taxon>
        <taxon>Microcystis</taxon>
    </lineage>
</organism>
<sequence>MVLCPLSILRIPCTKKFFLDRGWGLGISVISYQLLKARGNRHSCRRQNLAILLPKKKVRN</sequence>
<evidence type="ECO:0000313" key="1">
    <source>
        <dbReference type="EMBL" id="REJ58147.1"/>
    </source>
</evidence>
<comment type="caution">
    <text evidence="1">The sequence shown here is derived from an EMBL/GenBank/DDBJ whole genome shotgun (WGS) entry which is preliminary data.</text>
</comment>
<dbReference type="Proteomes" id="UP000257002">
    <property type="component" value="Unassembled WGS sequence"/>
</dbReference>
<accession>A0A3E0MF18</accession>
<dbReference type="EMBL" id="QQWD01000001">
    <property type="protein sequence ID" value="REJ58147.1"/>
    <property type="molecule type" value="Genomic_DNA"/>
</dbReference>
<evidence type="ECO:0000313" key="2">
    <source>
        <dbReference type="Proteomes" id="UP000257002"/>
    </source>
</evidence>
<reference evidence="1 2" key="1">
    <citation type="submission" date="2017-10" db="EMBL/GenBank/DDBJ databases">
        <title>A large-scale comparative metagenomic study reveals the eutrophication-driven functional interactions in six Microcystis-epibionts communities.</title>
        <authorList>
            <person name="Li Q."/>
            <person name="Lin F."/>
        </authorList>
    </citation>
    <scope>NUCLEOTIDE SEQUENCE [LARGE SCALE GENOMIC DNA]</scope>
    <source>
        <strain evidence="1">TW10</strain>
    </source>
</reference>
<name>A0A3E0MF18_9CHRO</name>
<gene>
    <name evidence="1" type="ORF">DWQ51_00330</name>
</gene>